<dbReference type="RefSeq" id="WP_116632190.1">
    <property type="nucleotide sequence ID" value="NZ_QENU01000011.1"/>
</dbReference>
<proteinExistence type="predicted"/>
<name>A0A2U0SN26_9PAST</name>
<evidence type="ECO:0000259" key="1">
    <source>
        <dbReference type="Pfam" id="PF08241"/>
    </source>
</evidence>
<dbReference type="Proteomes" id="UP000245909">
    <property type="component" value="Unassembled WGS sequence"/>
</dbReference>
<dbReference type="OrthoDB" id="6191410at2"/>
<keyword evidence="2" id="KW-0808">Transferase</keyword>
<dbReference type="GO" id="GO:0032259">
    <property type="term" value="P:methylation"/>
    <property type="evidence" value="ECO:0007669"/>
    <property type="project" value="UniProtKB-KW"/>
</dbReference>
<gene>
    <name evidence="2" type="ORF">C8D76_11151</name>
</gene>
<dbReference type="Pfam" id="PF08241">
    <property type="entry name" value="Methyltransf_11"/>
    <property type="match status" value="1"/>
</dbReference>
<dbReference type="InterPro" id="IPR029063">
    <property type="entry name" value="SAM-dependent_MTases_sf"/>
</dbReference>
<dbReference type="InterPro" id="IPR013216">
    <property type="entry name" value="Methyltransf_11"/>
</dbReference>
<dbReference type="EMBL" id="QENU01000011">
    <property type="protein sequence ID" value="PVX32737.1"/>
    <property type="molecule type" value="Genomic_DNA"/>
</dbReference>
<accession>A0A2U0SN26</accession>
<dbReference type="CDD" id="cd02440">
    <property type="entry name" value="AdoMet_MTases"/>
    <property type="match status" value="1"/>
</dbReference>
<dbReference type="SUPFAM" id="SSF53335">
    <property type="entry name" value="S-adenosyl-L-methionine-dependent methyltransferases"/>
    <property type="match status" value="1"/>
</dbReference>
<sequence>MKLQWRAKYPHSLSLPTSWQQLPNGVAYSTLLSAYFENWFPRILGRRLLKFGGLSAEIRCETDCQQVLITPETHGILTALCQQQGMILIEDSLQELSFGDGTVDACLLAQTLNFSQDPHQLLREVARVLSDDGYLFLSLFSPCSKLIFKRHLNHFAYRQFCQWRVLDWLELLGFEILAVQPLPLRHEVKWFASQYAIVAQKRTLPLSLQPQKVRFKNEEIFNPAQAFKAPSSLK</sequence>
<keyword evidence="2" id="KW-0489">Methyltransferase</keyword>
<dbReference type="Gene3D" id="3.40.50.150">
    <property type="entry name" value="Vaccinia Virus protein VP39"/>
    <property type="match status" value="1"/>
</dbReference>
<comment type="caution">
    <text evidence="2">The sequence shown here is derived from an EMBL/GenBank/DDBJ whole genome shotgun (WGS) entry which is preliminary data.</text>
</comment>
<evidence type="ECO:0000313" key="3">
    <source>
        <dbReference type="Proteomes" id="UP000245909"/>
    </source>
</evidence>
<feature type="domain" description="Methyltransferase type 11" evidence="1">
    <location>
        <begin position="72"/>
        <end position="137"/>
    </location>
</feature>
<reference evidence="2 3" key="1">
    <citation type="submission" date="2018-05" db="EMBL/GenBank/DDBJ databases">
        <title>Genomic Encyclopedia of Type Strains, Phase IV (KMG-IV): sequencing the most valuable type-strain genomes for metagenomic binning, comparative biology and taxonomic classification.</title>
        <authorList>
            <person name="Goeker M."/>
        </authorList>
    </citation>
    <scope>NUCLEOTIDE SEQUENCE [LARGE SCALE GENOMIC DNA]</scope>
    <source>
        <strain evidence="2 3">DSM 22999</strain>
    </source>
</reference>
<evidence type="ECO:0000313" key="2">
    <source>
        <dbReference type="EMBL" id="PVX32737.1"/>
    </source>
</evidence>
<organism evidence="2 3">
    <name type="scientific">Alitibacter langaaensis DSM 22999</name>
    <dbReference type="NCBI Taxonomy" id="1122935"/>
    <lineage>
        <taxon>Bacteria</taxon>
        <taxon>Pseudomonadati</taxon>
        <taxon>Pseudomonadota</taxon>
        <taxon>Gammaproteobacteria</taxon>
        <taxon>Pasteurellales</taxon>
        <taxon>Pasteurellaceae</taxon>
        <taxon>Alitibacter</taxon>
    </lineage>
</organism>
<keyword evidence="3" id="KW-1185">Reference proteome</keyword>
<dbReference type="AlphaFoldDB" id="A0A2U0SN26"/>
<protein>
    <submittedName>
        <fullName evidence="2">Methyltransferase family protein</fullName>
    </submittedName>
</protein>
<dbReference type="GO" id="GO:0008757">
    <property type="term" value="F:S-adenosylmethionine-dependent methyltransferase activity"/>
    <property type="evidence" value="ECO:0007669"/>
    <property type="project" value="InterPro"/>
</dbReference>